<dbReference type="HOGENOM" id="CLU_959504_0_0_11"/>
<dbReference type="InterPro" id="IPR011051">
    <property type="entry name" value="RmlC_Cupin_sf"/>
</dbReference>
<feature type="domain" description="Cupin type-2" evidence="2">
    <location>
        <begin position="204"/>
        <end position="270"/>
    </location>
</feature>
<dbReference type="InterPro" id="IPR013096">
    <property type="entry name" value="Cupin_2"/>
</dbReference>
<dbReference type="Gene3D" id="2.60.120.10">
    <property type="entry name" value="Jelly Rolls"/>
    <property type="match status" value="2"/>
</dbReference>
<keyword evidence="4" id="KW-1185">Reference proteome</keyword>
<evidence type="ECO:0000259" key="2">
    <source>
        <dbReference type="Pfam" id="PF07883"/>
    </source>
</evidence>
<protein>
    <submittedName>
        <fullName evidence="3">Cupin 2, conserved barrel domain protein</fullName>
    </submittedName>
</protein>
<evidence type="ECO:0000313" key="3">
    <source>
        <dbReference type="EMBL" id="ABK52814.1"/>
    </source>
</evidence>
<reference evidence="3 4" key="1">
    <citation type="journal article" date="2009" name="Genome Res.">
        <title>Complete genome of the cellulolytic thermophile Acidothermus cellulolyticus 11B provides insights into its ecophysiological and evolutionary adaptations.</title>
        <authorList>
            <person name="Barabote R.D."/>
            <person name="Xie G."/>
            <person name="Leu D.H."/>
            <person name="Normand P."/>
            <person name="Necsulea A."/>
            <person name="Daubin V."/>
            <person name="Medigue C."/>
            <person name="Adney W.S."/>
            <person name="Xu X.C."/>
            <person name="Lapidus A."/>
            <person name="Parales R.E."/>
            <person name="Detter C."/>
            <person name="Pujic P."/>
            <person name="Bruce D."/>
            <person name="Lavire C."/>
            <person name="Challacombe J.F."/>
            <person name="Brettin T.S."/>
            <person name="Berry A.M."/>
        </authorList>
    </citation>
    <scope>NUCLEOTIDE SEQUENCE [LARGE SCALE GENOMIC DNA]</scope>
    <source>
        <strain evidence="4">ATCC 43068 / DSM 8971 / 11B</strain>
    </source>
</reference>
<dbReference type="InParanoid" id="A0LTQ4"/>
<dbReference type="AlphaFoldDB" id="A0LTQ4"/>
<feature type="domain" description="Cupin type-2" evidence="2">
    <location>
        <begin position="47"/>
        <end position="111"/>
    </location>
</feature>
<keyword evidence="1" id="KW-0479">Metal-binding</keyword>
<evidence type="ECO:0000256" key="1">
    <source>
        <dbReference type="ARBA" id="ARBA00022723"/>
    </source>
</evidence>
<gene>
    <name evidence="3" type="ordered locus">Acel_1041</name>
</gene>
<dbReference type="Proteomes" id="UP000008221">
    <property type="component" value="Chromosome"/>
</dbReference>
<evidence type="ECO:0000313" key="4">
    <source>
        <dbReference type="Proteomes" id="UP000008221"/>
    </source>
</evidence>
<dbReference type="EMBL" id="CP000481">
    <property type="protein sequence ID" value="ABK52814.1"/>
    <property type="molecule type" value="Genomic_DNA"/>
</dbReference>
<sequence length="311" mass="33874">MNPAHLVCRAADAVWQPAPAPLDSAVGYRGWSVVDSAGPAVHTGFGLAELEPGGRLPWHVHSYEESLYVLTGEVVVGTPDGAALLTTGDYGWIPVAVPHTLRNESGTTVRFARMSAPQPRATHGLDTLVVPPQPDAVPIRPDVRDPRTRRYGHIDPENMNPALQTQDRLAVSASMRTALLVYSGISVKMMIDSDLGAVLSTMFMVQYEPGGFASPHDHPFEETYLILEGHVEATFGDATYTLGPGDVAWAGVGCPHGFRNTGDVPVRWLETQAPQPPSRYSYRFARDWDYLRDRLAKELASTKWASEGSMS</sequence>
<name>A0LTQ4_ACIC1</name>
<organism evidence="3 4">
    <name type="scientific">Acidothermus cellulolyticus (strain ATCC 43068 / DSM 8971 / 11B)</name>
    <dbReference type="NCBI Taxonomy" id="351607"/>
    <lineage>
        <taxon>Bacteria</taxon>
        <taxon>Bacillati</taxon>
        <taxon>Actinomycetota</taxon>
        <taxon>Actinomycetes</taxon>
        <taxon>Acidothermales</taxon>
        <taxon>Acidothermaceae</taxon>
        <taxon>Acidothermus</taxon>
    </lineage>
</organism>
<dbReference type="KEGG" id="ace:Acel_1041"/>
<dbReference type="GO" id="GO:0046872">
    <property type="term" value="F:metal ion binding"/>
    <property type="evidence" value="ECO:0007669"/>
    <property type="project" value="UniProtKB-KW"/>
</dbReference>
<dbReference type="RefSeq" id="WP_011719877.1">
    <property type="nucleotide sequence ID" value="NC_008578.1"/>
</dbReference>
<accession>A0LTQ4</accession>
<dbReference type="STRING" id="351607.Acel_1041"/>
<dbReference type="Pfam" id="PF07883">
    <property type="entry name" value="Cupin_2"/>
    <property type="match status" value="2"/>
</dbReference>
<dbReference type="InterPro" id="IPR051610">
    <property type="entry name" value="GPI/OXD"/>
</dbReference>
<proteinExistence type="predicted"/>
<dbReference type="InterPro" id="IPR014710">
    <property type="entry name" value="RmlC-like_jellyroll"/>
</dbReference>
<dbReference type="eggNOG" id="COG0662">
    <property type="taxonomic scope" value="Bacteria"/>
</dbReference>
<dbReference type="PANTHER" id="PTHR35848">
    <property type="entry name" value="OXALATE-BINDING PROTEIN"/>
    <property type="match status" value="1"/>
</dbReference>
<dbReference type="SUPFAM" id="SSF51182">
    <property type="entry name" value="RmlC-like cupins"/>
    <property type="match status" value="1"/>
</dbReference>